<protein>
    <submittedName>
        <fullName evidence="1">Uncharacterized protein</fullName>
    </submittedName>
</protein>
<accession>Q9DKM9</accession>
<name>Q9DKM9_SFAVA</name>
<proteinExistence type="predicted"/>
<sequence length="78" mass="9012">MVNLRHRRNPSVIGILIERRYDHHLTSILVSFYNSVTSTFSSSFSLPPTGLFKTKSYSNDRFNGSMSTILTCRWARIE</sequence>
<organism evidence="1">
    <name type="scientific">Spodoptera frugiperda ascovirus 1a</name>
    <name type="common">SfAV-1a</name>
    <dbReference type="NCBI Taxonomy" id="113370"/>
    <lineage>
        <taxon>Viruses</taxon>
        <taxon>Varidnaviria</taxon>
        <taxon>Bamfordvirae</taxon>
        <taxon>Nucleocytoviricota</taxon>
        <taxon>Megaviricetes</taxon>
        <taxon>Pimascovirales</taxon>
        <taxon>Pimascovirales incertae sedis</taxon>
        <taxon>Ascoviridae</taxon>
        <taxon>Ascovirus</taxon>
        <taxon>Ascovirus sfav1a</taxon>
    </lineage>
</organism>
<reference evidence="1" key="1">
    <citation type="journal article" date="2000" name="J. Gen. Virol.">
        <title>Phylogenetic position of the Diadromus pulchellus ascovirus DNA polymerase among viruses with large double-stranded DNA genomes.</title>
        <authorList>
            <person name="Stasiak K."/>
            <person name="Demattei M.V."/>
            <person name="Federici B.A."/>
            <person name="Bigot Y."/>
        </authorList>
    </citation>
    <scope>NUCLEOTIDE SEQUENCE</scope>
</reference>
<dbReference type="EMBL" id="AJ279828">
    <property type="protein sequence ID" value="CAC19164.1"/>
    <property type="molecule type" value="Genomic_DNA"/>
</dbReference>
<evidence type="ECO:0000313" key="1">
    <source>
        <dbReference type="EMBL" id="CAC19164.1"/>
    </source>
</evidence>
<organismHost>
    <name type="scientific">Spodoptera frugiperda</name>
    <name type="common">Fall armyworm</name>
    <dbReference type="NCBI Taxonomy" id="7108"/>
</organismHost>